<organism evidence="4 5">
    <name type="scientific">Cafeteria roenbergensis virus (strain BV-PW1)</name>
    <name type="common">CroV</name>
    <dbReference type="NCBI Taxonomy" id="693272"/>
    <lineage>
        <taxon>Viruses</taxon>
        <taxon>Varidnaviria</taxon>
        <taxon>Bamfordvirae</taxon>
        <taxon>Nucleocytoviricota</taxon>
        <taxon>Megaviricetes</taxon>
        <taxon>Imitervirales</taxon>
        <taxon>Mimiviridae</taxon>
        <taxon>Aliimimivirinae</taxon>
        <taxon>Rheavirus</taxon>
        <taxon>Rheavirus sinusmexicani</taxon>
    </lineage>
</organism>
<dbReference type="SUPFAM" id="SSF53335">
    <property type="entry name" value="S-adenosyl-L-methionine-dependent methyltransferases"/>
    <property type="match status" value="1"/>
</dbReference>
<dbReference type="InterPro" id="IPR029063">
    <property type="entry name" value="SAM-dependent_MTases_sf"/>
</dbReference>
<dbReference type="EMBL" id="GU244497">
    <property type="protein sequence ID" value="ADO67120.1"/>
    <property type="molecule type" value="Genomic_DNA"/>
</dbReference>
<dbReference type="KEGG" id="vg:9887489"/>
<proteinExistence type="predicted"/>
<dbReference type="GO" id="GO:0032259">
    <property type="term" value="P:methylation"/>
    <property type="evidence" value="ECO:0007669"/>
    <property type="project" value="UniProtKB-KW"/>
</dbReference>
<dbReference type="CDD" id="cd02440">
    <property type="entry name" value="AdoMet_MTases"/>
    <property type="match status" value="1"/>
</dbReference>
<reference evidence="4 5" key="1">
    <citation type="journal article" date="2010" name="Proc. Natl. Acad. Sci. U.S.A.">
        <title>Giant virus with a remarkable complement of genes infects marine zooplankton.</title>
        <authorList>
            <person name="Fischer M.G."/>
            <person name="Allen M.J."/>
            <person name="Wilson W.H."/>
            <person name="Suttle C.A."/>
        </authorList>
    </citation>
    <scope>NUCLEOTIDE SEQUENCE [LARGE SCALE GENOMIC DNA]</scope>
    <source>
        <strain evidence="4 5">BV-PW1</strain>
    </source>
</reference>
<evidence type="ECO:0000313" key="5">
    <source>
        <dbReference type="Proteomes" id="UP000029781"/>
    </source>
</evidence>
<dbReference type="Gene3D" id="3.40.50.150">
    <property type="entry name" value="Vaccinia Virus protein VP39"/>
    <property type="match status" value="1"/>
</dbReference>
<protein>
    <submittedName>
        <fullName evidence="4">Putative methyltransferase</fullName>
    </submittedName>
</protein>
<dbReference type="RefSeq" id="YP_003969719.1">
    <property type="nucleotide sequence ID" value="NC_014637.1"/>
</dbReference>
<evidence type="ECO:0000256" key="2">
    <source>
        <dbReference type="ARBA" id="ARBA00022679"/>
    </source>
</evidence>
<dbReference type="Proteomes" id="UP000029781">
    <property type="component" value="Segment"/>
</dbReference>
<dbReference type="GO" id="GO:0006400">
    <property type="term" value="P:tRNA modification"/>
    <property type="evidence" value="ECO:0007669"/>
    <property type="project" value="UniProtKB-ARBA"/>
</dbReference>
<gene>
    <name evidence="4" type="ORF">crov087</name>
</gene>
<dbReference type="InterPro" id="IPR013216">
    <property type="entry name" value="Methyltransf_11"/>
</dbReference>
<dbReference type="GO" id="GO:0008175">
    <property type="term" value="F:tRNA methyltransferase activity"/>
    <property type="evidence" value="ECO:0007669"/>
    <property type="project" value="UniProtKB-ARBA"/>
</dbReference>
<accession>E3T4K7</accession>
<name>E3T4K7_CROVB</name>
<keyword evidence="5" id="KW-1185">Reference proteome</keyword>
<dbReference type="Pfam" id="PF08241">
    <property type="entry name" value="Methyltransf_11"/>
    <property type="match status" value="1"/>
</dbReference>
<evidence type="ECO:0000256" key="1">
    <source>
        <dbReference type="ARBA" id="ARBA00022603"/>
    </source>
</evidence>
<keyword evidence="1 4" id="KW-0489">Methyltransferase</keyword>
<dbReference type="GO" id="GO:0008757">
    <property type="term" value="F:S-adenosylmethionine-dependent methyltransferase activity"/>
    <property type="evidence" value="ECO:0007669"/>
    <property type="project" value="InterPro"/>
</dbReference>
<dbReference type="GeneID" id="9887489"/>
<evidence type="ECO:0000313" key="4">
    <source>
        <dbReference type="EMBL" id="ADO67120.1"/>
    </source>
</evidence>
<organismHost>
    <name type="scientific">Cafeteria roenbergensis</name>
    <name type="common">Marine flagellate</name>
    <dbReference type="NCBI Taxonomy" id="33653"/>
</organismHost>
<feature type="domain" description="Methyltransferase type 11" evidence="3">
    <location>
        <begin position="41"/>
        <end position="131"/>
    </location>
</feature>
<dbReference type="InterPro" id="IPR051422">
    <property type="entry name" value="AlkB_tRNA_MeTrf/Diox"/>
</dbReference>
<dbReference type="OrthoDB" id="34532at10239"/>
<dbReference type="PANTHER" id="PTHR13069:SF21">
    <property type="entry name" value="ALKYLATED DNA REPAIR PROTEIN ALKB HOMOLOG 8"/>
    <property type="match status" value="1"/>
</dbReference>
<evidence type="ECO:0000259" key="3">
    <source>
        <dbReference type="Pfam" id="PF08241"/>
    </source>
</evidence>
<sequence>MDKNLKEVYESIAEEFNHSRYKVWPCVENFLTQLPTQSKGLEIGCGNGKNMLFRTDLNMTGVDFCDNFIKMCTNKQLNVLKGDIRNLPFESNTFDFTISIAVLHHLYDMKDRIKAIEEQIRVTKENGKMMIVVWGLDQSESTQTRKFNTSDEMVSWKKKNGEILYRYYHLYKKDELKEEVLITKNIIIDNIFYENGNCGIILKKYSN</sequence>
<dbReference type="PANTHER" id="PTHR13069">
    <property type="entry name" value="ALKYLATED DNA REPAIR PROTEIN ALKB HOMOLOG 8"/>
    <property type="match status" value="1"/>
</dbReference>
<keyword evidence="2" id="KW-0808">Transferase</keyword>